<dbReference type="EMBL" id="JAHRIP010021356">
    <property type="protein sequence ID" value="MEQ2288719.1"/>
    <property type="molecule type" value="Genomic_DNA"/>
</dbReference>
<evidence type="ECO:0000313" key="1">
    <source>
        <dbReference type="EMBL" id="MEQ2288719.1"/>
    </source>
</evidence>
<protein>
    <submittedName>
        <fullName evidence="1">Uncharacterized protein</fullName>
    </submittedName>
</protein>
<name>A0ABV0Y4N6_9TELE</name>
<dbReference type="Proteomes" id="UP001469553">
    <property type="component" value="Unassembled WGS sequence"/>
</dbReference>
<proteinExistence type="predicted"/>
<organism evidence="1 2">
    <name type="scientific">Ameca splendens</name>
    <dbReference type="NCBI Taxonomy" id="208324"/>
    <lineage>
        <taxon>Eukaryota</taxon>
        <taxon>Metazoa</taxon>
        <taxon>Chordata</taxon>
        <taxon>Craniata</taxon>
        <taxon>Vertebrata</taxon>
        <taxon>Euteleostomi</taxon>
        <taxon>Actinopterygii</taxon>
        <taxon>Neopterygii</taxon>
        <taxon>Teleostei</taxon>
        <taxon>Neoteleostei</taxon>
        <taxon>Acanthomorphata</taxon>
        <taxon>Ovalentaria</taxon>
        <taxon>Atherinomorphae</taxon>
        <taxon>Cyprinodontiformes</taxon>
        <taxon>Goodeidae</taxon>
        <taxon>Ameca</taxon>
    </lineage>
</organism>
<reference evidence="1 2" key="1">
    <citation type="submission" date="2021-06" db="EMBL/GenBank/DDBJ databases">
        <authorList>
            <person name="Palmer J.M."/>
        </authorList>
    </citation>
    <scope>NUCLEOTIDE SEQUENCE [LARGE SCALE GENOMIC DNA]</scope>
    <source>
        <strain evidence="1 2">AS_MEX2019</strain>
        <tissue evidence="1">Muscle</tissue>
    </source>
</reference>
<gene>
    <name evidence="1" type="ORF">AMECASPLE_025659</name>
</gene>
<accession>A0ABV0Y4N6</accession>
<evidence type="ECO:0000313" key="2">
    <source>
        <dbReference type="Proteomes" id="UP001469553"/>
    </source>
</evidence>
<keyword evidence="2" id="KW-1185">Reference proteome</keyword>
<comment type="caution">
    <text evidence="1">The sequence shown here is derived from an EMBL/GenBank/DDBJ whole genome shotgun (WGS) entry which is preliminary data.</text>
</comment>
<sequence length="102" mass="10839">QGGGAGNLSGSVISEARRIIAAYNEPRCSGPPTAPFPSCTATVLWGYAADLLPQMSSDRDVKQQTFSNTEAGLICKLCPASLFSLVPHLNHSCSKHLTCDFR</sequence>
<feature type="non-terminal residue" evidence="1">
    <location>
        <position position="1"/>
    </location>
</feature>